<name>A0A9P8PFS9_9ASCO</name>
<proteinExistence type="predicted"/>
<dbReference type="AlphaFoldDB" id="A0A9P8PFS9"/>
<keyword evidence="3" id="KW-1185">Reference proteome</keyword>
<evidence type="ECO:0000256" key="1">
    <source>
        <dbReference type="SAM" id="Coils"/>
    </source>
</evidence>
<evidence type="ECO:0000313" key="3">
    <source>
        <dbReference type="Proteomes" id="UP000769157"/>
    </source>
</evidence>
<organism evidence="2 3">
    <name type="scientific">Ogataea philodendri</name>
    <dbReference type="NCBI Taxonomy" id="1378263"/>
    <lineage>
        <taxon>Eukaryota</taxon>
        <taxon>Fungi</taxon>
        <taxon>Dikarya</taxon>
        <taxon>Ascomycota</taxon>
        <taxon>Saccharomycotina</taxon>
        <taxon>Pichiomycetes</taxon>
        <taxon>Pichiales</taxon>
        <taxon>Pichiaceae</taxon>
        <taxon>Ogataea</taxon>
    </lineage>
</organism>
<feature type="coiled-coil region" evidence="1">
    <location>
        <begin position="15"/>
        <end position="45"/>
    </location>
</feature>
<dbReference type="GeneID" id="70232805"/>
<keyword evidence="1" id="KW-0175">Coiled coil</keyword>
<dbReference type="EMBL" id="JAEUBE010000084">
    <property type="protein sequence ID" value="KAH3671126.1"/>
    <property type="molecule type" value="Genomic_DNA"/>
</dbReference>
<reference evidence="2" key="2">
    <citation type="submission" date="2021-01" db="EMBL/GenBank/DDBJ databases">
        <authorList>
            <person name="Schikora-Tamarit M.A."/>
        </authorList>
    </citation>
    <scope>NUCLEOTIDE SEQUENCE</scope>
    <source>
        <strain evidence="2">CBS6075</strain>
    </source>
</reference>
<dbReference type="Proteomes" id="UP000769157">
    <property type="component" value="Unassembled WGS sequence"/>
</dbReference>
<reference evidence="2" key="1">
    <citation type="journal article" date="2021" name="Open Biol.">
        <title>Shared evolutionary footprints suggest mitochondrial oxidative damage underlies multiple complex I losses in fungi.</title>
        <authorList>
            <person name="Schikora-Tamarit M.A."/>
            <person name="Marcet-Houben M."/>
            <person name="Nosek J."/>
            <person name="Gabaldon T."/>
        </authorList>
    </citation>
    <scope>NUCLEOTIDE SEQUENCE</scope>
    <source>
        <strain evidence="2">CBS6075</strain>
    </source>
</reference>
<dbReference type="RefSeq" id="XP_046064494.1">
    <property type="nucleotide sequence ID" value="XM_046208975.1"/>
</dbReference>
<dbReference type="OrthoDB" id="3997871at2759"/>
<accession>A0A9P8PFS9</accession>
<evidence type="ECO:0000313" key="2">
    <source>
        <dbReference type="EMBL" id="KAH3671126.1"/>
    </source>
</evidence>
<sequence>MSDLESFTEYDTAYQTSLENQIQLKKRLLQAAEKQLEQFRSLEQESSFKSTQIALTDTLTKIPFHPPRNDLVGLSLTEENLLAHIEGTAKSLESLKSANSSLQTRKDDMESTASVFAALKSQFQTRIHDELAKKQQLLDHQVDDSCRDPYEEKKARLEKRSKKLINISKKLIVDYVLRKEFEILFSEQELEDRKQTFLKLLEILLNNSIMTSGSSKLLEIDNKDDPLIRYLVINNIIVVDSKNPNKIKLRDLATNIY</sequence>
<comment type="caution">
    <text evidence="2">The sequence shown here is derived from an EMBL/GenBank/DDBJ whole genome shotgun (WGS) entry which is preliminary data.</text>
</comment>
<gene>
    <name evidence="2" type="ORF">OGAPHI_000837</name>
</gene>
<protein>
    <submittedName>
        <fullName evidence="2">Uncharacterized protein</fullName>
    </submittedName>
</protein>